<sequence>MVPTKIGIRQLVEFILRSGDLNPTANSQNTALKGAQIHRRLQKKRGADYEKEYAVKRVVEVAGTELTVEGRADGVVIGDELFIEEIKTSDPTYDELSENTKTLYWSQAKVYGAILSQDLDYEQVTIQLTYYQRPTDDVLEQQQTFSRQELSEFFDELINEYQEWVRRQRDWRSVRNQSAQKLAFPFSEYRAGQRELAVAVYKTILTEQRLFVEAPTGTGKTISTLFPSIKAIGEAKMERIFYLTAKQSTQHVAEEALELMAEGGLKLKSITLTAKDKIIFPEEVGVNPENNPYMLGYYDRVKDGIQDVLDHENQLTKEVIQKYAKKHTLDPFEFSLDLSLFCDLIIGDYNYLFDPRVYLQRYFANVDKGNFFLIDEAHNLVSRSREMYSAEINTDQVVKAQELFETSGHDVDSSTVKRWLNRLGNELTIIQNTFEKENKEALVDYQPLGPLENVMLKFNEAVREWLPKQPDGDLTDQILSVFFACSVYLKVAEYYDESYRIIIKKTEVGINVQEQILDPSPYLDASLKKGRGAVFFSATLSPVDYYQETLGSSDALSLRMDSPFEQRQQNILITDYIDTRFANREESLPQIVASIDTLVSAKAGNYLIFCPSYAYLDQIASAFRVLRPEVQVEQQNNQMSPEDRTAFLDKFRTPSATTLVGFAVLGGIFSEGIDLTDEQLIGVGIVSVGLPGLSVERNLLRDYFDEKNGHGFEYAYQLPGMNHVLQAAGRLIRTKRDRGNVVLMDQRFAGYRYLKLFPKHWSNYRQISSIFDLKKAVNGFWQR</sequence>
<evidence type="ECO:0000256" key="4">
    <source>
        <dbReference type="ARBA" id="ARBA00022763"/>
    </source>
</evidence>
<dbReference type="InterPro" id="IPR045028">
    <property type="entry name" value="DinG/Rad3-like"/>
</dbReference>
<keyword evidence="9" id="KW-0411">Iron-sulfur</keyword>
<keyword evidence="8" id="KW-0408">Iron</keyword>
<dbReference type="InterPro" id="IPR011604">
    <property type="entry name" value="PDDEXK-like_dom_sf"/>
</dbReference>
<dbReference type="InterPro" id="IPR042493">
    <property type="entry name" value="XPD_DNA_FeS"/>
</dbReference>
<keyword evidence="10" id="KW-0238">DNA-binding</keyword>
<dbReference type="Gene3D" id="3.40.50.300">
    <property type="entry name" value="P-loop containing nucleotide triphosphate hydrolases"/>
    <property type="match status" value="2"/>
</dbReference>
<evidence type="ECO:0000256" key="3">
    <source>
        <dbReference type="ARBA" id="ARBA00022741"/>
    </source>
</evidence>
<dbReference type="Pfam" id="PF00270">
    <property type="entry name" value="DEAD"/>
    <property type="match status" value="1"/>
</dbReference>
<evidence type="ECO:0000313" key="15">
    <source>
        <dbReference type="EMBL" id="MDV2620851.1"/>
    </source>
</evidence>
<dbReference type="PANTHER" id="PTHR11472">
    <property type="entry name" value="DNA REPAIR DEAD HELICASE RAD3/XP-D SUBFAMILY MEMBER"/>
    <property type="match status" value="1"/>
</dbReference>
<dbReference type="GO" id="GO:0016818">
    <property type="term" value="F:hydrolase activity, acting on acid anhydrides, in phosphorus-containing anhydrides"/>
    <property type="evidence" value="ECO:0007669"/>
    <property type="project" value="InterPro"/>
</dbReference>
<evidence type="ECO:0000259" key="14">
    <source>
        <dbReference type="PROSITE" id="PS51193"/>
    </source>
</evidence>
<dbReference type="GO" id="GO:0003677">
    <property type="term" value="F:DNA binding"/>
    <property type="evidence" value="ECO:0007669"/>
    <property type="project" value="UniProtKB-KW"/>
</dbReference>
<dbReference type="Gene3D" id="1.10.30.20">
    <property type="entry name" value="Bacterial XPD DNA helicase, FeS cluster domain"/>
    <property type="match status" value="1"/>
</dbReference>
<gene>
    <name evidence="15" type="ORF">R0G89_03785</name>
</gene>
<evidence type="ECO:0000256" key="9">
    <source>
        <dbReference type="ARBA" id="ARBA00023014"/>
    </source>
</evidence>
<name>A0AAW8YG95_PEDAC</name>
<evidence type="ECO:0000256" key="6">
    <source>
        <dbReference type="ARBA" id="ARBA00022806"/>
    </source>
</evidence>
<dbReference type="GO" id="GO:0006281">
    <property type="term" value="P:DNA repair"/>
    <property type="evidence" value="ECO:0007669"/>
    <property type="project" value="UniProtKB-KW"/>
</dbReference>
<dbReference type="SMART" id="SM00488">
    <property type="entry name" value="DEXDc2"/>
    <property type="match status" value="1"/>
</dbReference>
<dbReference type="GO" id="GO:0046872">
    <property type="term" value="F:metal ion binding"/>
    <property type="evidence" value="ECO:0007669"/>
    <property type="project" value="UniProtKB-KW"/>
</dbReference>
<evidence type="ECO:0000313" key="16">
    <source>
        <dbReference type="Proteomes" id="UP001280897"/>
    </source>
</evidence>
<comment type="similarity">
    <text evidence="13">Belongs to the helicase family. DinG subfamily.</text>
</comment>
<keyword evidence="5 15" id="KW-0378">Hydrolase</keyword>
<dbReference type="SUPFAM" id="SSF52540">
    <property type="entry name" value="P-loop containing nucleoside triphosphate hydrolases"/>
    <property type="match status" value="1"/>
</dbReference>
<evidence type="ECO:0000256" key="10">
    <source>
        <dbReference type="ARBA" id="ARBA00023125"/>
    </source>
</evidence>
<proteinExistence type="inferred from homology"/>
<organism evidence="15 16">
    <name type="scientific">Pediococcus acidilactici</name>
    <dbReference type="NCBI Taxonomy" id="1254"/>
    <lineage>
        <taxon>Bacteria</taxon>
        <taxon>Bacillati</taxon>
        <taxon>Bacillota</taxon>
        <taxon>Bacilli</taxon>
        <taxon>Lactobacillales</taxon>
        <taxon>Lactobacillaceae</taxon>
        <taxon>Pediococcus</taxon>
        <taxon>Pediococcus acidilactici group</taxon>
    </lineage>
</organism>
<dbReference type="Gene3D" id="3.90.320.10">
    <property type="match status" value="1"/>
</dbReference>
<keyword evidence="2" id="KW-0479">Metal-binding</keyword>
<feature type="domain" description="Helicase ATP-binding" evidence="14">
    <location>
        <begin position="179"/>
        <end position="445"/>
    </location>
</feature>
<comment type="caution">
    <text evidence="15">The sequence shown here is derived from an EMBL/GenBank/DDBJ whole genome shotgun (WGS) entry which is preliminary data.</text>
</comment>
<evidence type="ECO:0000256" key="7">
    <source>
        <dbReference type="ARBA" id="ARBA00022840"/>
    </source>
</evidence>
<dbReference type="EMBL" id="JAWJAV010000002">
    <property type="protein sequence ID" value="MDV2620851.1"/>
    <property type="molecule type" value="Genomic_DNA"/>
</dbReference>
<dbReference type="InterPro" id="IPR006555">
    <property type="entry name" value="ATP-dep_Helicase_C"/>
</dbReference>
<dbReference type="PANTHER" id="PTHR11472:SF34">
    <property type="entry name" value="REGULATOR OF TELOMERE ELONGATION HELICASE 1"/>
    <property type="match status" value="1"/>
</dbReference>
<dbReference type="Pfam" id="PF13307">
    <property type="entry name" value="Helicase_C_2"/>
    <property type="match status" value="1"/>
</dbReference>
<evidence type="ECO:0000256" key="2">
    <source>
        <dbReference type="ARBA" id="ARBA00022723"/>
    </source>
</evidence>
<evidence type="ECO:0000256" key="12">
    <source>
        <dbReference type="ARBA" id="ARBA00023235"/>
    </source>
</evidence>
<keyword evidence="11" id="KW-0234">DNA repair</keyword>
<dbReference type="PROSITE" id="PS51193">
    <property type="entry name" value="HELICASE_ATP_BIND_2"/>
    <property type="match status" value="1"/>
</dbReference>
<evidence type="ECO:0000256" key="11">
    <source>
        <dbReference type="ARBA" id="ARBA00023204"/>
    </source>
</evidence>
<dbReference type="InterPro" id="IPR006554">
    <property type="entry name" value="Helicase-like_DEXD_c2"/>
</dbReference>
<dbReference type="InterPro" id="IPR010614">
    <property type="entry name" value="RAD3-like_helicase_DEAD"/>
</dbReference>
<keyword evidence="7" id="KW-0067">ATP-binding</keyword>
<keyword evidence="12" id="KW-0413">Isomerase</keyword>
<evidence type="ECO:0000256" key="13">
    <source>
        <dbReference type="ARBA" id="ARBA00038058"/>
    </source>
</evidence>
<keyword evidence="4" id="KW-0227">DNA damage</keyword>
<evidence type="ECO:0000256" key="5">
    <source>
        <dbReference type="ARBA" id="ARBA00022801"/>
    </source>
</evidence>
<dbReference type="Pfam" id="PF06733">
    <property type="entry name" value="DEAD_2"/>
    <property type="match status" value="1"/>
</dbReference>
<dbReference type="GO" id="GO:0003678">
    <property type="term" value="F:DNA helicase activity"/>
    <property type="evidence" value="ECO:0007669"/>
    <property type="project" value="UniProtKB-EC"/>
</dbReference>
<dbReference type="RefSeq" id="WP_317072005.1">
    <property type="nucleotide sequence ID" value="NZ_JAWJAV010000002.1"/>
</dbReference>
<dbReference type="SMART" id="SM00491">
    <property type="entry name" value="HELICc2"/>
    <property type="match status" value="1"/>
</dbReference>
<dbReference type="Gene3D" id="1.10.275.40">
    <property type="match status" value="1"/>
</dbReference>
<dbReference type="InterPro" id="IPR011545">
    <property type="entry name" value="DEAD/DEAH_box_helicase_dom"/>
</dbReference>
<keyword evidence="1" id="KW-0004">4Fe-4S</keyword>
<dbReference type="InterPro" id="IPR027417">
    <property type="entry name" value="P-loop_NTPase"/>
</dbReference>
<dbReference type="EC" id="3.6.4.12" evidence="15"/>
<dbReference type="Proteomes" id="UP001280897">
    <property type="component" value="Unassembled WGS sequence"/>
</dbReference>
<keyword evidence="3" id="KW-0547">Nucleotide-binding</keyword>
<protein>
    <submittedName>
        <fullName evidence="15">ATP-dependent DNA helicase</fullName>
        <ecNumber evidence="15">3.6.4.12</ecNumber>
    </submittedName>
</protein>
<dbReference type="GO" id="GO:0005524">
    <property type="term" value="F:ATP binding"/>
    <property type="evidence" value="ECO:0007669"/>
    <property type="project" value="UniProtKB-KW"/>
</dbReference>
<dbReference type="AlphaFoldDB" id="A0AAW8YG95"/>
<keyword evidence="6 15" id="KW-0347">Helicase</keyword>
<reference evidence="15" key="2">
    <citation type="submission" date="2023-10" db="EMBL/GenBank/DDBJ databases">
        <authorList>
            <person name="Khurajog B."/>
        </authorList>
    </citation>
    <scope>NUCLEOTIDE SEQUENCE</scope>
    <source>
        <strain evidence="15">BF9</strain>
    </source>
</reference>
<reference evidence="15" key="1">
    <citation type="journal article" date="2023" name="PeerJ">
        <title>Selection and evaluation of lactic acid bacteria from chicken feces in Thailand as potential probiotics.</title>
        <authorList>
            <person name="Khurajog B."/>
            <person name="Disastra Y."/>
            <person name="Lawwyne L.D."/>
            <person name="Sirichokchatchawan W."/>
            <person name="Niyomtham W."/>
            <person name="Yindee J."/>
            <person name="Hampson D.J."/>
            <person name="Prapasarakul N."/>
        </authorList>
    </citation>
    <scope>NUCLEOTIDE SEQUENCE</scope>
    <source>
        <strain evidence="15">BF9</strain>
    </source>
</reference>
<accession>A0AAW8YG95</accession>
<evidence type="ECO:0000256" key="1">
    <source>
        <dbReference type="ARBA" id="ARBA00022485"/>
    </source>
</evidence>
<dbReference type="InterPro" id="IPR014013">
    <property type="entry name" value="Helic_SF1/SF2_ATP-bd_DinG/Rad3"/>
</dbReference>
<evidence type="ECO:0000256" key="8">
    <source>
        <dbReference type="ARBA" id="ARBA00023004"/>
    </source>
</evidence>
<dbReference type="GO" id="GO:0051539">
    <property type="term" value="F:4 iron, 4 sulfur cluster binding"/>
    <property type="evidence" value="ECO:0007669"/>
    <property type="project" value="UniProtKB-KW"/>
</dbReference>